<dbReference type="Gene3D" id="1.10.510.10">
    <property type="entry name" value="Transferase(Phosphotransferase) domain 1"/>
    <property type="match status" value="1"/>
</dbReference>
<dbReference type="InterPro" id="IPR030616">
    <property type="entry name" value="Aur-like"/>
</dbReference>
<evidence type="ECO:0000256" key="12">
    <source>
        <dbReference type="ARBA" id="ARBA00047899"/>
    </source>
</evidence>
<keyword evidence="9" id="KW-0995">Kinetochore</keyword>
<dbReference type="PROSITE" id="PS50011">
    <property type="entry name" value="PROTEIN_KINASE_DOM"/>
    <property type="match status" value="1"/>
</dbReference>
<name>A0AAX4HEP4_9ASCO</name>
<accession>A0AAX4HEP4</accession>
<dbReference type="SMART" id="SM00220">
    <property type="entry name" value="S_TKc"/>
    <property type="match status" value="1"/>
</dbReference>
<proteinExistence type="inferred from homology"/>
<dbReference type="Pfam" id="PF00069">
    <property type="entry name" value="Pkinase"/>
    <property type="match status" value="1"/>
</dbReference>
<feature type="binding site" evidence="15">
    <location>
        <begin position="175"/>
        <end position="176"/>
    </location>
    <ligand>
        <name>ATP</name>
        <dbReference type="ChEBI" id="CHEBI:30616"/>
    </ligand>
</feature>
<dbReference type="GO" id="GO:0072479">
    <property type="term" value="P:response to mitotic cell cycle spindle assembly checkpoint signaling"/>
    <property type="evidence" value="ECO:0007669"/>
    <property type="project" value="UniProtKB-ARBA"/>
</dbReference>
<dbReference type="GO" id="GO:0000776">
    <property type="term" value="C:kinetochore"/>
    <property type="evidence" value="ECO:0007669"/>
    <property type="project" value="UniProtKB-KW"/>
</dbReference>
<feature type="binding site" evidence="15">
    <location>
        <position position="189"/>
    </location>
    <ligand>
        <name>ATP</name>
        <dbReference type="ChEBI" id="CHEBI:30616"/>
    </ligand>
</feature>
<gene>
    <name evidence="19" type="ORF">PUMCH_004418</name>
</gene>
<sequence>MPLPDKHPLGRLSVNTSGKNIRSKLNFGKKPAPSKIDIPMNRTSLSDFEIGKVLGKGKLGKVYCAKHKKSGFICAIKVMAKKDLVALKLKENFRREIEIQKGLVHPNISRLYGFFFDSKNVYLILEYAVHGELYQLLKTYRRFDNVTASNYIYQVSCALQYLHSKNIIHRDIKPENILLSSSRTVKLSDFGWSVKSESETTNRRQTVCGTLDYLPPEMVQSQDHDYSVDLWLLGILCYEFLVGRPPFEEQEKSATYKRIVKVDLSIPSFVDGDAADFIKRLLQRDSTKRMQLSELSSHPWIQKYRPLWPKAQLIHT</sequence>
<keyword evidence="7 17" id="KW-0418">Kinase</keyword>
<dbReference type="GO" id="GO:0090266">
    <property type="term" value="P:regulation of mitotic cell cycle spindle assembly checkpoint"/>
    <property type="evidence" value="ECO:0007669"/>
    <property type="project" value="UniProtKB-ARBA"/>
</dbReference>
<evidence type="ECO:0000256" key="17">
    <source>
        <dbReference type="RuleBase" id="RU367134"/>
    </source>
</evidence>
<dbReference type="Proteomes" id="UP001338582">
    <property type="component" value="Chromosome 5"/>
</dbReference>
<evidence type="ECO:0000256" key="13">
    <source>
        <dbReference type="ARBA" id="ARBA00048679"/>
    </source>
</evidence>
<dbReference type="RefSeq" id="XP_062879425.1">
    <property type="nucleotide sequence ID" value="XM_063023355.1"/>
</dbReference>
<organism evidence="19 20">
    <name type="scientific">Australozyma saopauloensis</name>
    <dbReference type="NCBI Taxonomy" id="291208"/>
    <lineage>
        <taxon>Eukaryota</taxon>
        <taxon>Fungi</taxon>
        <taxon>Dikarya</taxon>
        <taxon>Ascomycota</taxon>
        <taxon>Saccharomycotina</taxon>
        <taxon>Pichiomycetes</taxon>
        <taxon>Metschnikowiaceae</taxon>
        <taxon>Australozyma</taxon>
    </lineage>
</organism>
<dbReference type="GO" id="GO:0044779">
    <property type="term" value="P:meiotic spindle checkpoint signaling"/>
    <property type="evidence" value="ECO:0007669"/>
    <property type="project" value="UniProtKB-ARBA"/>
</dbReference>
<dbReference type="GO" id="GO:0000819">
    <property type="term" value="P:sister chromatid segregation"/>
    <property type="evidence" value="ECO:0007669"/>
    <property type="project" value="UniProtKB-ARBA"/>
</dbReference>
<dbReference type="GO" id="GO:0032133">
    <property type="term" value="C:chromosome passenger complex"/>
    <property type="evidence" value="ECO:0007669"/>
    <property type="project" value="UniProtKB-ARBA"/>
</dbReference>
<evidence type="ECO:0000256" key="11">
    <source>
        <dbReference type="ARBA" id="ARBA00023328"/>
    </source>
</evidence>
<dbReference type="GO" id="GO:1902115">
    <property type="term" value="P:regulation of organelle assembly"/>
    <property type="evidence" value="ECO:0007669"/>
    <property type="project" value="UniProtKB-ARBA"/>
</dbReference>
<keyword evidence="8" id="KW-0159">Chromosome partition</keyword>
<evidence type="ECO:0000256" key="4">
    <source>
        <dbReference type="ARBA" id="ARBA00022527"/>
    </source>
</evidence>
<dbReference type="GO" id="GO:0032465">
    <property type="term" value="P:regulation of cytokinesis"/>
    <property type="evidence" value="ECO:0007669"/>
    <property type="project" value="UniProtKB-ARBA"/>
</dbReference>
<evidence type="ECO:0000259" key="18">
    <source>
        <dbReference type="PROSITE" id="PS50011"/>
    </source>
</evidence>
<keyword evidence="4 17" id="KW-0723">Serine/threonine-protein kinase</keyword>
<keyword evidence="10 15" id="KW-0067">ATP-binding</keyword>
<dbReference type="GO" id="GO:0045143">
    <property type="term" value="P:homologous chromosome segregation"/>
    <property type="evidence" value="ECO:0007669"/>
    <property type="project" value="UniProtKB-ARBA"/>
</dbReference>
<comment type="similarity">
    <text evidence="17">Belongs to the protein kinase superfamily. Ser/Thr protein kinase family. Aurora subfamily.</text>
</comment>
<keyword evidence="11" id="KW-0137">Centromere</keyword>
<dbReference type="EC" id="2.7.11.1" evidence="2 17"/>
<dbReference type="GO" id="GO:0004674">
    <property type="term" value="F:protein serine/threonine kinase activity"/>
    <property type="evidence" value="ECO:0007669"/>
    <property type="project" value="UniProtKB-KW"/>
</dbReference>
<dbReference type="FunFam" id="1.10.510.10:FF:000235">
    <property type="entry name" value="Serine/threonine-protein kinase ark1"/>
    <property type="match status" value="1"/>
</dbReference>
<evidence type="ECO:0000256" key="8">
    <source>
        <dbReference type="ARBA" id="ARBA00022829"/>
    </source>
</evidence>
<keyword evidence="5 17" id="KW-0808">Transferase</keyword>
<evidence type="ECO:0000256" key="6">
    <source>
        <dbReference type="ARBA" id="ARBA00022741"/>
    </source>
</evidence>
<evidence type="ECO:0000256" key="10">
    <source>
        <dbReference type="ARBA" id="ARBA00022840"/>
    </source>
</evidence>
<dbReference type="InterPro" id="IPR008271">
    <property type="entry name" value="Ser/Thr_kinase_AS"/>
</dbReference>
<feature type="binding site" evidence="15">
    <location>
        <begin position="126"/>
        <end position="128"/>
    </location>
    <ligand>
        <name>ATP</name>
        <dbReference type="ChEBI" id="CHEBI:30616"/>
    </ligand>
</feature>
<feature type="cross-link" description="Glycyl lysine isopeptide (Lys-Gly) (interchain with G-Cter in SUMO2)" evidence="16">
    <location>
        <position position="173"/>
    </location>
</feature>
<dbReference type="InterPro" id="IPR000719">
    <property type="entry name" value="Prot_kinase_dom"/>
</dbReference>
<evidence type="ECO:0000256" key="16">
    <source>
        <dbReference type="PIRSR" id="PIRSR630616-3"/>
    </source>
</evidence>
<reference evidence="19 20" key="1">
    <citation type="submission" date="2023-10" db="EMBL/GenBank/DDBJ databases">
        <title>Draft Genome Sequence of Candida saopaulonensis from a very Premature Infant with Sepsis.</title>
        <authorList>
            <person name="Ning Y."/>
            <person name="Dai R."/>
            <person name="Xiao M."/>
            <person name="Xu Y."/>
            <person name="Yan Q."/>
            <person name="Zhang L."/>
        </authorList>
    </citation>
    <scope>NUCLEOTIDE SEQUENCE [LARGE SCALE GENOMIC DNA]</scope>
    <source>
        <strain evidence="19 20">19XY460</strain>
    </source>
</reference>
<feature type="active site" description="Proton acceptor" evidence="14">
    <location>
        <position position="171"/>
    </location>
</feature>
<dbReference type="CDD" id="cd14007">
    <property type="entry name" value="STKc_Aurora"/>
    <property type="match status" value="1"/>
</dbReference>
<dbReference type="PROSITE" id="PS00108">
    <property type="entry name" value="PROTEIN_KINASE_ST"/>
    <property type="match status" value="1"/>
</dbReference>
<comment type="catalytic activity">
    <reaction evidence="13 17">
        <text>L-seryl-[protein] + ATP = O-phospho-L-seryl-[protein] + ADP + H(+)</text>
        <dbReference type="Rhea" id="RHEA:17989"/>
        <dbReference type="Rhea" id="RHEA-COMP:9863"/>
        <dbReference type="Rhea" id="RHEA-COMP:11604"/>
        <dbReference type="ChEBI" id="CHEBI:15378"/>
        <dbReference type="ChEBI" id="CHEBI:29999"/>
        <dbReference type="ChEBI" id="CHEBI:30616"/>
        <dbReference type="ChEBI" id="CHEBI:83421"/>
        <dbReference type="ChEBI" id="CHEBI:456216"/>
        <dbReference type="EC" id="2.7.11.1"/>
    </reaction>
</comment>
<dbReference type="GO" id="GO:0005524">
    <property type="term" value="F:ATP binding"/>
    <property type="evidence" value="ECO:0007669"/>
    <property type="project" value="UniProtKB-UniRule"/>
</dbReference>
<dbReference type="PANTHER" id="PTHR24350">
    <property type="entry name" value="SERINE/THREONINE-PROTEIN KINASE IAL-RELATED"/>
    <property type="match status" value="1"/>
</dbReference>
<dbReference type="SUPFAM" id="SSF56112">
    <property type="entry name" value="Protein kinase-like (PK-like)"/>
    <property type="match status" value="1"/>
</dbReference>
<dbReference type="GeneID" id="88175478"/>
<evidence type="ECO:0000256" key="5">
    <source>
        <dbReference type="ARBA" id="ARBA00022679"/>
    </source>
</evidence>
<dbReference type="InterPro" id="IPR011009">
    <property type="entry name" value="Kinase-like_dom_sf"/>
</dbReference>
<evidence type="ECO:0000256" key="3">
    <source>
        <dbReference type="ARBA" id="ARBA00021157"/>
    </source>
</evidence>
<dbReference type="AlphaFoldDB" id="A0AAX4HEP4"/>
<feature type="binding site" evidence="15">
    <location>
        <position position="58"/>
    </location>
    <ligand>
        <name>ATP</name>
        <dbReference type="ChEBI" id="CHEBI:30616"/>
    </ligand>
</feature>
<evidence type="ECO:0000256" key="2">
    <source>
        <dbReference type="ARBA" id="ARBA00012513"/>
    </source>
</evidence>
<evidence type="ECO:0000256" key="9">
    <source>
        <dbReference type="ARBA" id="ARBA00022838"/>
    </source>
</evidence>
<dbReference type="FunFam" id="3.30.200.20:FF:000042">
    <property type="entry name" value="Aurora kinase A"/>
    <property type="match status" value="1"/>
</dbReference>
<comment type="catalytic activity">
    <reaction evidence="12 17">
        <text>L-threonyl-[protein] + ATP = O-phospho-L-threonyl-[protein] + ADP + H(+)</text>
        <dbReference type="Rhea" id="RHEA:46608"/>
        <dbReference type="Rhea" id="RHEA-COMP:11060"/>
        <dbReference type="Rhea" id="RHEA-COMP:11605"/>
        <dbReference type="ChEBI" id="CHEBI:15378"/>
        <dbReference type="ChEBI" id="CHEBI:30013"/>
        <dbReference type="ChEBI" id="CHEBI:30616"/>
        <dbReference type="ChEBI" id="CHEBI:61977"/>
        <dbReference type="ChEBI" id="CHEBI:456216"/>
        <dbReference type="EC" id="2.7.11.1"/>
    </reaction>
</comment>
<feature type="domain" description="Protein kinase" evidence="18">
    <location>
        <begin position="48"/>
        <end position="301"/>
    </location>
</feature>
<dbReference type="GO" id="GO:0051233">
    <property type="term" value="C:spindle midzone"/>
    <property type="evidence" value="ECO:0007669"/>
    <property type="project" value="UniProtKB-ARBA"/>
</dbReference>
<evidence type="ECO:0000256" key="7">
    <source>
        <dbReference type="ARBA" id="ARBA00022777"/>
    </source>
</evidence>
<evidence type="ECO:0000313" key="19">
    <source>
        <dbReference type="EMBL" id="WPK27047.1"/>
    </source>
</evidence>
<evidence type="ECO:0000313" key="20">
    <source>
        <dbReference type="Proteomes" id="UP001338582"/>
    </source>
</evidence>
<evidence type="ECO:0000256" key="14">
    <source>
        <dbReference type="PIRSR" id="PIRSR630616-1"/>
    </source>
</evidence>
<evidence type="ECO:0000256" key="1">
    <source>
        <dbReference type="ARBA" id="ARBA00004629"/>
    </source>
</evidence>
<evidence type="ECO:0000256" key="15">
    <source>
        <dbReference type="PIRSR" id="PIRSR630616-2"/>
    </source>
</evidence>
<dbReference type="GO" id="GO:0008608">
    <property type="term" value="P:attachment of spindle microtubules to kinetochore"/>
    <property type="evidence" value="ECO:0007669"/>
    <property type="project" value="UniProtKB-ARBA"/>
</dbReference>
<comment type="subcellular location">
    <subcellularLocation>
        <location evidence="1">Chromosome</location>
        <location evidence="1">Centromere</location>
        <location evidence="1">Kinetochore</location>
    </subcellularLocation>
</comment>
<feature type="binding site" evidence="15">
    <location>
        <position position="77"/>
    </location>
    <ligand>
        <name>ATP</name>
        <dbReference type="ChEBI" id="CHEBI:30616"/>
    </ligand>
</feature>
<dbReference type="KEGG" id="asau:88175478"/>
<protein>
    <recommendedName>
        <fullName evidence="3 17">Aurora kinase</fullName>
        <ecNumber evidence="2 17">2.7.11.1</ecNumber>
    </recommendedName>
</protein>
<dbReference type="EMBL" id="CP138898">
    <property type="protein sequence ID" value="WPK27047.1"/>
    <property type="molecule type" value="Genomic_DNA"/>
</dbReference>
<keyword evidence="20" id="KW-1185">Reference proteome</keyword>
<keyword evidence="6 15" id="KW-0547">Nucleotide-binding</keyword>